<name>A0A8J2YEF0_9RHOB</name>
<accession>A0A8J2YEF0</accession>
<dbReference type="CDD" id="cd16841">
    <property type="entry name" value="RraA_family"/>
    <property type="match status" value="1"/>
</dbReference>
<evidence type="ECO:0000256" key="5">
    <source>
        <dbReference type="PIRSR" id="PIRSR605493-1"/>
    </source>
</evidence>
<proteinExistence type="predicted"/>
<dbReference type="Pfam" id="PF03737">
    <property type="entry name" value="RraA-like"/>
    <property type="match status" value="1"/>
</dbReference>
<dbReference type="AlphaFoldDB" id="A0A8J2YEF0"/>
<dbReference type="InterPro" id="IPR036704">
    <property type="entry name" value="RraA/RraA-like_sf"/>
</dbReference>
<evidence type="ECO:0000256" key="2">
    <source>
        <dbReference type="ARBA" id="ARBA00016549"/>
    </source>
</evidence>
<dbReference type="RefSeq" id="WP_188408807.1">
    <property type="nucleotide sequence ID" value="NZ_BMCP01000001.1"/>
</dbReference>
<gene>
    <name evidence="6" type="ORF">GCM10007276_12600</name>
</gene>
<keyword evidence="5" id="KW-0479">Metal-binding</keyword>
<evidence type="ECO:0000256" key="4">
    <source>
        <dbReference type="ARBA" id="ARBA00030169"/>
    </source>
</evidence>
<keyword evidence="6" id="KW-0808">Transferase</keyword>
<dbReference type="GO" id="GO:0008168">
    <property type="term" value="F:methyltransferase activity"/>
    <property type="evidence" value="ECO:0007669"/>
    <property type="project" value="UniProtKB-KW"/>
</dbReference>
<dbReference type="Proteomes" id="UP000602745">
    <property type="component" value="Unassembled WGS sequence"/>
</dbReference>
<evidence type="ECO:0000256" key="1">
    <source>
        <dbReference type="ARBA" id="ARBA00001968"/>
    </source>
</evidence>
<dbReference type="InterPro" id="IPR005493">
    <property type="entry name" value="RraA/RraA-like"/>
</dbReference>
<dbReference type="EMBL" id="BMCP01000001">
    <property type="protein sequence ID" value="GGE36587.1"/>
    <property type="molecule type" value="Genomic_DNA"/>
</dbReference>
<dbReference type="PANTHER" id="PTHR33254:SF4">
    <property type="entry name" value="4-HYDROXY-4-METHYL-2-OXOGLUTARATE ALDOLASE 3-RELATED"/>
    <property type="match status" value="1"/>
</dbReference>
<protein>
    <recommendedName>
        <fullName evidence="2">Putative 4-hydroxy-4-methyl-2-oxoglutarate aldolase</fullName>
    </recommendedName>
    <alternativeName>
        <fullName evidence="3">Regulator of ribonuclease activity homolog</fullName>
    </alternativeName>
    <alternativeName>
        <fullName evidence="4">RraA-like protein</fullName>
    </alternativeName>
</protein>
<dbReference type="Gene3D" id="3.50.30.40">
    <property type="entry name" value="Ribonuclease E inhibitor RraA/RraA-like"/>
    <property type="match status" value="1"/>
</dbReference>
<evidence type="ECO:0000313" key="7">
    <source>
        <dbReference type="Proteomes" id="UP000602745"/>
    </source>
</evidence>
<reference evidence="6" key="2">
    <citation type="submission" date="2020-09" db="EMBL/GenBank/DDBJ databases">
        <authorList>
            <person name="Sun Q."/>
            <person name="Sedlacek I."/>
        </authorList>
    </citation>
    <scope>NUCLEOTIDE SEQUENCE</scope>
    <source>
        <strain evidence="6">CCM 7684</strain>
    </source>
</reference>
<sequence length="216" mass="23353">MSEDLRRRCAEARHIGTGPVSDAMEQLGLRRAVVTDWRYVNREPGTALVGTAYTVQQARKSASTPREANLTRQREASSKLAEAGDVVVIDAYGNTGIGTWGENQSLMAQSRGVAGLVVHGSIRDHESIRQSGFPVLCRGFSPVASRWDMETIAMNEPISIGGVPIRPGDVIYADGDGLIVIPKEDAVAVLERAHELHQAEINAREKNFGPRTVPAA</sequence>
<feature type="binding site" evidence="5">
    <location>
        <position position="123"/>
    </location>
    <ligand>
        <name>substrate</name>
    </ligand>
</feature>
<dbReference type="GO" id="GO:0032259">
    <property type="term" value="P:methylation"/>
    <property type="evidence" value="ECO:0007669"/>
    <property type="project" value="UniProtKB-KW"/>
</dbReference>
<keyword evidence="7" id="KW-1185">Reference proteome</keyword>
<comment type="cofactor">
    <cofactor evidence="5">
        <name>Mg(2+)</name>
        <dbReference type="ChEBI" id="CHEBI:18420"/>
    </cofactor>
</comment>
<dbReference type="GO" id="GO:0046872">
    <property type="term" value="F:metal ion binding"/>
    <property type="evidence" value="ECO:0007669"/>
    <property type="project" value="UniProtKB-KW"/>
</dbReference>
<reference evidence="6" key="1">
    <citation type="journal article" date="2014" name="Int. J. Syst. Evol. Microbiol.">
        <title>Complete genome sequence of Corynebacterium casei LMG S-19264T (=DSM 44701T), isolated from a smear-ripened cheese.</title>
        <authorList>
            <consortium name="US DOE Joint Genome Institute (JGI-PGF)"/>
            <person name="Walter F."/>
            <person name="Albersmeier A."/>
            <person name="Kalinowski J."/>
            <person name="Ruckert C."/>
        </authorList>
    </citation>
    <scope>NUCLEOTIDE SEQUENCE</scope>
    <source>
        <strain evidence="6">CCM 7684</strain>
    </source>
</reference>
<keyword evidence="5" id="KW-0460">Magnesium</keyword>
<organism evidence="6 7">
    <name type="scientific">Agaricicola taiwanensis</name>
    <dbReference type="NCBI Taxonomy" id="591372"/>
    <lineage>
        <taxon>Bacteria</taxon>
        <taxon>Pseudomonadati</taxon>
        <taxon>Pseudomonadota</taxon>
        <taxon>Alphaproteobacteria</taxon>
        <taxon>Rhodobacterales</taxon>
        <taxon>Paracoccaceae</taxon>
        <taxon>Agaricicola</taxon>
    </lineage>
</organism>
<feature type="binding site" evidence="5">
    <location>
        <position position="124"/>
    </location>
    <ligand>
        <name>Mg(2+)</name>
        <dbReference type="ChEBI" id="CHEBI:18420"/>
    </ligand>
</feature>
<comment type="cofactor">
    <cofactor evidence="1">
        <name>a divalent metal cation</name>
        <dbReference type="ChEBI" id="CHEBI:60240"/>
    </cofactor>
</comment>
<keyword evidence="6" id="KW-0489">Methyltransferase</keyword>
<dbReference type="PANTHER" id="PTHR33254">
    <property type="entry name" value="4-HYDROXY-4-METHYL-2-OXOGLUTARATE ALDOLASE 3-RELATED"/>
    <property type="match status" value="1"/>
</dbReference>
<dbReference type="SUPFAM" id="SSF89562">
    <property type="entry name" value="RraA-like"/>
    <property type="match status" value="1"/>
</dbReference>
<evidence type="ECO:0000256" key="3">
    <source>
        <dbReference type="ARBA" id="ARBA00029596"/>
    </source>
</evidence>
<evidence type="ECO:0000313" key="6">
    <source>
        <dbReference type="EMBL" id="GGE36587.1"/>
    </source>
</evidence>
<comment type="caution">
    <text evidence="6">The sequence shown here is derived from an EMBL/GenBank/DDBJ whole genome shotgun (WGS) entry which is preliminary data.</text>
</comment>